<reference evidence="1 2" key="1">
    <citation type="submission" date="2024-10" db="EMBL/GenBank/DDBJ databases">
        <title>The Natural Products Discovery Center: Release of the First 8490 Sequenced Strains for Exploring Actinobacteria Biosynthetic Diversity.</title>
        <authorList>
            <person name="Kalkreuter E."/>
            <person name="Kautsar S.A."/>
            <person name="Yang D."/>
            <person name="Bader C.D."/>
            <person name="Teijaro C.N."/>
            <person name="Fluegel L."/>
            <person name="Davis C.M."/>
            <person name="Simpson J.R."/>
            <person name="Lauterbach L."/>
            <person name="Steele A.D."/>
            <person name="Gui C."/>
            <person name="Meng S."/>
            <person name="Li G."/>
            <person name="Viehrig K."/>
            <person name="Ye F."/>
            <person name="Su P."/>
            <person name="Kiefer A.F."/>
            <person name="Nichols A."/>
            <person name="Cepeda A.J."/>
            <person name="Yan W."/>
            <person name="Fan B."/>
            <person name="Jiang Y."/>
            <person name="Adhikari A."/>
            <person name="Zheng C.-J."/>
            <person name="Schuster L."/>
            <person name="Cowan T.M."/>
            <person name="Smanski M.J."/>
            <person name="Chevrette M.G."/>
            <person name="De Carvalho L.P.S."/>
            <person name="Shen B."/>
        </authorList>
    </citation>
    <scope>NUCLEOTIDE SEQUENCE [LARGE SCALE GENOMIC DNA]</scope>
    <source>
        <strain evidence="1 2">NPDC087220</strain>
    </source>
</reference>
<sequence>MGIQERDRKVYRPLRRAGLEVIPNAVPAGTMPFVLGYGAEDLAGGFSHRYDTSRLVERLNADWYDLALSLGLFDYRREFLVQLPQGTRSHRAALQHLHSGNTAPALWTRVRLLDRWDIMGRGAASAFLGVHSGHPGFGMMALDGSVYVAASTGETGIEVLVVHHPDRSENVLQHLEWITRYDSPYVNREFKERIAVWLAGRQGVFRVADDEVPDGLTDRVRSQMARAAAGTVPRKTYPRLS</sequence>
<proteinExistence type="predicted"/>
<organism evidence="1 2">
    <name type="scientific">Streptomyces toxytricini</name>
    <name type="common">Actinomyces toxytricini</name>
    <dbReference type="NCBI Taxonomy" id="67369"/>
    <lineage>
        <taxon>Bacteria</taxon>
        <taxon>Bacillati</taxon>
        <taxon>Actinomycetota</taxon>
        <taxon>Actinomycetes</taxon>
        <taxon>Kitasatosporales</taxon>
        <taxon>Streptomycetaceae</taxon>
        <taxon>Streptomyces</taxon>
    </lineage>
</organism>
<gene>
    <name evidence="1" type="ORF">ACIO7M_12555</name>
</gene>
<name>A0ABW8EFA5_STRT5</name>
<comment type="caution">
    <text evidence="1">The sequence shown here is derived from an EMBL/GenBank/DDBJ whole genome shotgun (WGS) entry which is preliminary data.</text>
</comment>
<accession>A0ABW8EFA5</accession>
<protein>
    <submittedName>
        <fullName evidence="1">Uncharacterized protein</fullName>
    </submittedName>
</protein>
<dbReference type="RefSeq" id="WP_402380194.1">
    <property type="nucleotide sequence ID" value="NZ_JBIUYY010000004.1"/>
</dbReference>
<evidence type="ECO:0000313" key="1">
    <source>
        <dbReference type="EMBL" id="MFJ2821934.1"/>
    </source>
</evidence>
<dbReference type="EMBL" id="JBIUYY010000004">
    <property type="protein sequence ID" value="MFJ2821934.1"/>
    <property type="molecule type" value="Genomic_DNA"/>
</dbReference>
<evidence type="ECO:0000313" key="2">
    <source>
        <dbReference type="Proteomes" id="UP001617351"/>
    </source>
</evidence>
<dbReference type="Proteomes" id="UP001617351">
    <property type="component" value="Unassembled WGS sequence"/>
</dbReference>
<keyword evidence="2" id="KW-1185">Reference proteome</keyword>